<name>A0A8K0K867_LADFU</name>
<evidence type="ECO:0000256" key="1">
    <source>
        <dbReference type="SAM" id="MobiDB-lite"/>
    </source>
</evidence>
<reference evidence="2" key="1">
    <citation type="submission" date="2013-04" db="EMBL/GenBank/DDBJ databases">
        <authorList>
            <person name="Qu J."/>
            <person name="Murali S.C."/>
            <person name="Bandaranaike D."/>
            <person name="Bellair M."/>
            <person name="Blankenburg K."/>
            <person name="Chao H."/>
            <person name="Dinh H."/>
            <person name="Doddapaneni H."/>
            <person name="Downs B."/>
            <person name="Dugan-Rocha S."/>
            <person name="Elkadiri S."/>
            <person name="Gnanaolivu R.D."/>
            <person name="Hernandez B."/>
            <person name="Javaid M."/>
            <person name="Jayaseelan J.C."/>
            <person name="Lee S."/>
            <person name="Li M."/>
            <person name="Ming W."/>
            <person name="Munidasa M."/>
            <person name="Muniz J."/>
            <person name="Nguyen L."/>
            <person name="Ongeri F."/>
            <person name="Osuji N."/>
            <person name="Pu L.-L."/>
            <person name="Puazo M."/>
            <person name="Qu C."/>
            <person name="Quiroz J."/>
            <person name="Raj R."/>
            <person name="Weissenberger G."/>
            <person name="Xin Y."/>
            <person name="Zou X."/>
            <person name="Han Y."/>
            <person name="Richards S."/>
            <person name="Worley K."/>
            <person name="Muzny D."/>
            <person name="Gibbs R."/>
        </authorList>
    </citation>
    <scope>NUCLEOTIDE SEQUENCE</scope>
    <source>
        <strain evidence="2">Sampled in the wild</strain>
    </source>
</reference>
<keyword evidence="3" id="KW-1185">Reference proteome</keyword>
<feature type="region of interest" description="Disordered" evidence="1">
    <location>
        <begin position="38"/>
        <end position="73"/>
    </location>
</feature>
<evidence type="ECO:0000313" key="3">
    <source>
        <dbReference type="Proteomes" id="UP000792457"/>
    </source>
</evidence>
<accession>A0A8K0K867</accession>
<proteinExistence type="predicted"/>
<dbReference type="EMBL" id="KZ308437">
    <property type="protein sequence ID" value="KAG8229643.1"/>
    <property type="molecule type" value="Genomic_DNA"/>
</dbReference>
<protein>
    <submittedName>
        <fullName evidence="2">Uncharacterized protein</fullName>
    </submittedName>
</protein>
<comment type="caution">
    <text evidence="2">The sequence shown here is derived from an EMBL/GenBank/DDBJ whole genome shotgun (WGS) entry which is preliminary data.</text>
</comment>
<dbReference type="Proteomes" id="UP000792457">
    <property type="component" value="Unassembled WGS sequence"/>
</dbReference>
<dbReference type="AlphaFoldDB" id="A0A8K0K867"/>
<organism evidence="2 3">
    <name type="scientific">Ladona fulva</name>
    <name type="common">Scarce chaser dragonfly</name>
    <name type="synonym">Libellula fulva</name>
    <dbReference type="NCBI Taxonomy" id="123851"/>
    <lineage>
        <taxon>Eukaryota</taxon>
        <taxon>Metazoa</taxon>
        <taxon>Ecdysozoa</taxon>
        <taxon>Arthropoda</taxon>
        <taxon>Hexapoda</taxon>
        <taxon>Insecta</taxon>
        <taxon>Pterygota</taxon>
        <taxon>Palaeoptera</taxon>
        <taxon>Odonata</taxon>
        <taxon>Epiprocta</taxon>
        <taxon>Anisoptera</taxon>
        <taxon>Libelluloidea</taxon>
        <taxon>Libellulidae</taxon>
        <taxon>Ladona</taxon>
    </lineage>
</organism>
<reference evidence="2" key="2">
    <citation type="submission" date="2017-10" db="EMBL/GenBank/DDBJ databases">
        <title>Ladona fulva Genome sequencing and assembly.</title>
        <authorList>
            <person name="Murali S."/>
            <person name="Richards S."/>
            <person name="Bandaranaike D."/>
            <person name="Bellair M."/>
            <person name="Blankenburg K."/>
            <person name="Chao H."/>
            <person name="Dinh H."/>
            <person name="Doddapaneni H."/>
            <person name="Dugan-Rocha S."/>
            <person name="Elkadiri S."/>
            <person name="Gnanaolivu R."/>
            <person name="Hernandez B."/>
            <person name="Skinner E."/>
            <person name="Javaid M."/>
            <person name="Lee S."/>
            <person name="Li M."/>
            <person name="Ming W."/>
            <person name="Munidasa M."/>
            <person name="Muniz J."/>
            <person name="Nguyen L."/>
            <person name="Hughes D."/>
            <person name="Osuji N."/>
            <person name="Pu L.-L."/>
            <person name="Puazo M."/>
            <person name="Qu C."/>
            <person name="Quiroz J."/>
            <person name="Raj R."/>
            <person name="Weissenberger G."/>
            <person name="Xin Y."/>
            <person name="Zou X."/>
            <person name="Han Y."/>
            <person name="Worley K."/>
            <person name="Muzny D."/>
            <person name="Gibbs R."/>
        </authorList>
    </citation>
    <scope>NUCLEOTIDE SEQUENCE</scope>
    <source>
        <strain evidence="2">Sampled in the wild</strain>
    </source>
</reference>
<evidence type="ECO:0000313" key="2">
    <source>
        <dbReference type="EMBL" id="KAG8229643.1"/>
    </source>
</evidence>
<gene>
    <name evidence="2" type="ORF">J437_LFUL015594</name>
</gene>
<sequence>MNQRTSRLVIRVGCTGLKPADMGRELISVELRRQLQDVTAKQTDETEENEEKDQPCASPRRTKGTKGLQAAES</sequence>